<reference evidence="2" key="1">
    <citation type="submission" date="2021-03" db="EMBL/GenBank/DDBJ databases">
        <authorList>
            <person name="Bekaert M."/>
        </authorList>
    </citation>
    <scope>NUCLEOTIDE SEQUENCE</scope>
</reference>
<protein>
    <recommendedName>
        <fullName evidence="4">Protein rogdi</fullName>
    </recommendedName>
</protein>
<evidence type="ECO:0000256" key="1">
    <source>
        <dbReference type="ARBA" id="ARBA00005535"/>
    </source>
</evidence>
<evidence type="ECO:0008006" key="4">
    <source>
        <dbReference type="Google" id="ProtNLM"/>
    </source>
</evidence>
<dbReference type="GO" id="GO:0043291">
    <property type="term" value="C:RAVE complex"/>
    <property type="evidence" value="ECO:0007669"/>
    <property type="project" value="TreeGrafter"/>
</dbReference>
<name>A0A8S3TY32_MYTED</name>
<dbReference type="PANTHER" id="PTHR13618">
    <property type="entry name" value="LEUCINE ZIPPER CONTAINING TRANSCRIPTION FACTOR LZF1"/>
    <property type="match status" value="1"/>
</dbReference>
<dbReference type="Proteomes" id="UP000683360">
    <property type="component" value="Unassembled WGS sequence"/>
</dbReference>
<dbReference type="EMBL" id="CAJPWZ010002343">
    <property type="protein sequence ID" value="CAG2236192.1"/>
    <property type="molecule type" value="Genomic_DNA"/>
</dbReference>
<comment type="caution">
    <text evidence="2">The sequence shown here is derived from an EMBL/GenBank/DDBJ whole genome shotgun (WGS) entry which is preliminary data.</text>
</comment>
<proteinExistence type="inferred from homology"/>
<accession>A0A8S3TY32</accession>
<dbReference type="PANTHER" id="PTHR13618:SF1">
    <property type="entry name" value="PROTEIN ROGDI HOMOLOG"/>
    <property type="match status" value="1"/>
</dbReference>
<evidence type="ECO:0000313" key="3">
    <source>
        <dbReference type="Proteomes" id="UP000683360"/>
    </source>
</evidence>
<dbReference type="OrthoDB" id="66510at2759"/>
<comment type="similarity">
    <text evidence="1">Belongs to the rogdi family.</text>
</comment>
<dbReference type="Pfam" id="PF10259">
    <property type="entry name" value="Rogdi_lz"/>
    <property type="match status" value="1"/>
</dbReference>
<evidence type="ECO:0000313" key="2">
    <source>
        <dbReference type="EMBL" id="CAG2236192.1"/>
    </source>
</evidence>
<gene>
    <name evidence="2" type="ORF">MEDL_48751</name>
</gene>
<dbReference type="InterPro" id="IPR028241">
    <property type="entry name" value="RAVE2/Rogdi"/>
</dbReference>
<organism evidence="2 3">
    <name type="scientific">Mytilus edulis</name>
    <name type="common">Blue mussel</name>
    <dbReference type="NCBI Taxonomy" id="6550"/>
    <lineage>
        <taxon>Eukaryota</taxon>
        <taxon>Metazoa</taxon>
        <taxon>Spiralia</taxon>
        <taxon>Lophotrochozoa</taxon>
        <taxon>Mollusca</taxon>
        <taxon>Bivalvia</taxon>
        <taxon>Autobranchia</taxon>
        <taxon>Pteriomorphia</taxon>
        <taxon>Mytilida</taxon>
        <taxon>Mytiloidea</taxon>
        <taxon>Mytilidae</taxon>
        <taxon>Mytilinae</taxon>
        <taxon>Mytilus</taxon>
    </lineage>
</organism>
<keyword evidence="3" id="KW-1185">Reference proteome</keyword>
<sequence length="226" mass="25987">MEEEAEVLRKELKWILEDQVHKVLQEVQHTLQECSRRFPIRCGLDENKSLVVPHRILLSSPNGGSTIKCVVTLLGDSICDADINFKHKQAKDHHNFKTTINPEVSWKLQQLLDELISSLNQGRSCLAYPKRKSIEDIIYSRNMQILVPPVPNDTALSFYIHSSKLIMSLYSINMSPQGRTEITSRQQIECTVQWLNEAVVLFTLALQQCQQLKDKISILKQYEEVS</sequence>
<dbReference type="AlphaFoldDB" id="A0A8S3TY32"/>